<sequence>MDKGGDRLKAIFVHDHKFIIDEKDNFYSYGKLTSQSWKRYLDVFNELSVVARARNLNNDDEIQKLSNSNREGVRFIPLESISSVKGLIFDRKKIKKELTEIINETDVIIARVPSMFGRLAISIAKDLGKPYAVEVVADAWDELWNYGNVKGKLFAPISYFSTRKSINNAPFAIYVTKNFLQTRYPNRGYSTNASNVELADTDERILNRRLEKIKKTNNEISLGLIGSLSSGYKGIDTAIKALSEIGDKINFKLHILGDGNPARWRKMAVKHGVSDRIIFDGTLPKNDVFQWLDKVDIYIHPSRQEGLPRAVIEAMSRGCPVIASTTAGIPELIKNEYLHKPKNHKKLSKLLELFTNNKNILSEQAKINFREANKYRSKLIEEKRYNFWSEFRKYSQGVIDERKLNGIGK</sequence>
<reference evidence="2 3" key="1">
    <citation type="submission" date="2022-04" db="EMBL/GenBank/DDBJ databases">
        <title>Halobacillus sp. isolated from saltern.</title>
        <authorList>
            <person name="Won M."/>
            <person name="Lee C.-M."/>
            <person name="Woen H.-Y."/>
            <person name="Kwon S.-W."/>
        </authorList>
    </citation>
    <scope>NUCLEOTIDE SEQUENCE [LARGE SCALE GENOMIC DNA]</scope>
    <source>
        <strain evidence="2 3">SSBR10-3</strain>
    </source>
</reference>
<dbReference type="PANTHER" id="PTHR12526:SF630">
    <property type="entry name" value="GLYCOSYLTRANSFERASE"/>
    <property type="match status" value="1"/>
</dbReference>
<feature type="domain" description="Glycosyl transferase family 1" evidence="1">
    <location>
        <begin position="218"/>
        <end position="365"/>
    </location>
</feature>
<evidence type="ECO:0000259" key="1">
    <source>
        <dbReference type="Pfam" id="PF00534"/>
    </source>
</evidence>
<dbReference type="Proteomes" id="UP000831787">
    <property type="component" value="Chromosome"/>
</dbReference>
<dbReference type="RefSeq" id="WP_244713585.1">
    <property type="nucleotide sequence ID" value="NZ_CP095073.1"/>
</dbReference>
<dbReference type="InterPro" id="IPR001296">
    <property type="entry name" value="Glyco_trans_1"/>
</dbReference>
<organism evidence="2 3">
    <name type="scientific">Halobacillus salinarum</name>
    <dbReference type="NCBI Taxonomy" id="2932257"/>
    <lineage>
        <taxon>Bacteria</taxon>
        <taxon>Bacillati</taxon>
        <taxon>Bacillota</taxon>
        <taxon>Bacilli</taxon>
        <taxon>Bacillales</taxon>
        <taxon>Bacillaceae</taxon>
        <taxon>Halobacillus</taxon>
    </lineage>
</organism>
<dbReference type="Pfam" id="PF00534">
    <property type="entry name" value="Glycos_transf_1"/>
    <property type="match status" value="1"/>
</dbReference>
<dbReference type="SUPFAM" id="SSF53756">
    <property type="entry name" value="UDP-Glycosyltransferase/glycogen phosphorylase"/>
    <property type="match status" value="1"/>
</dbReference>
<accession>A0ABY4EW53</accession>
<keyword evidence="3" id="KW-1185">Reference proteome</keyword>
<dbReference type="PANTHER" id="PTHR12526">
    <property type="entry name" value="GLYCOSYLTRANSFERASE"/>
    <property type="match status" value="1"/>
</dbReference>
<evidence type="ECO:0000313" key="3">
    <source>
        <dbReference type="Proteomes" id="UP000831787"/>
    </source>
</evidence>
<gene>
    <name evidence="2" type="ORF">MUN89_05465</name>
</gene>
<name>A0ABY4EW53_9BACI</name>
<dbReference type="CDD" id="cd03801">
    <property type="entry name" value="GT4_PimA-like"/>
    <property type="match status" value="1"/>
</dbReference>
<protein>
    <submittedName>
        <fullName evidence="2">Glycosyltransferase family 4 protein</fullName>
    </submittedName>
</protein>
<proteinExistence type="predicted"/>
<dbReference type="Gene3D" id="3.40.50.2000">
    <property type="entry name" value="Glycogen Phosphorylase B"/>
    <property type="match status" value="2"/>
</dbReference>
<dbReference type="EMBL" id="CP095073">
    <property type="protein sequence ID" value="UOQ46391.1"/>
    <property type="molecule type" value="Genomic_DNA"/>
</dbReference>
<evidence type="ECO:0000313" key="2">
    <source>
        <dbReference type="EMBL" id="UOQ46391.1"/>
    </source>
</evidence>